<protein>
    <submittedName>
        <fullName evidence="18">Membrane peptidoglycan carboxypeptidase</fullName>
    </submittedName>
</protein>
<evidence type="ECO:0000256" key="13">
    <source>
        <dbReference type="ARBA" id="ARBA00049902"/>
    </source>
</evidence>
<keyword evidence="15" id="KW-0472">Membrane</keyword>
<comment type="catalytic activity">
    <reaction evidence="12">
        <text>Preferential cleavage: (Ac)2-L-Lys-D-Ala-|-D-Ala. Also transpeptidation of peptidyl-alanyl moieties that are N-acyl substituents of D-alanine.</text>
        <dbReference type="EC" id="3.4.16.4"/>
    </reaction>
</comment>
<feature type="domain" description="Glycosyl transferase family 51" evidence="17">
    <location>
        <begin position="86"/>
        <end position="270"/>
    </location>
</feature>
<comment type="similarity">
    <text evidence="1">In the C-terminal section; belongs to the transpeptidase family.</text>
</comment>
<reference evidence="18 19" key="1">
    <citation type="submission" date="2019-06" db="EMBL/GenBank/DDBJ databases">
        <title>Sequencing the genomes of 1000 actinobacteria strains.</title>
        <authorList>
            <person name="Klenk H.-P."/>
        </authorList>
    </citation>
    <scope>NUCLEOTIDE SEQUENCE [LARGE SCALE GENOMIC DNA]</scope>
    <source>
        <strain evidence="18 19">DSM 45928</strain>
    </source>
</reference>
<sequence length="781" mass="82449">MGRAGYAVYASVTKKRQREQRRAVAKLGRISIIAGLVLAIGLMPVVVVAGLAMKAGADGFTSLPDNFTLPQVPEASTLYASDGRTVIATFGDQYRINTESDDISDNLKQAIVAAEDSRFYEHNGIDSKGILRALVSNFSSGEVSEGASTITMQYVRQVLAYTASNPEEAAAAIETTPDRKIREMRYALAVERNMTKDEILTNYLNTVYFGHGAYGVGSASVIYFGKKAADLDVNEAATLAGLVQSPSEYDPISGDAAAAKNRRDYVLARMVDVGSATAADAAAIRKEELPLNPGRLPGQSSGADRSEYGFFADYFEHWWSQQTRFGESVQDRLALLNGGGFEIISSLDVDLQQAAEDAIAAQQSKESPYALGSVVVEPKTGQIKVMAVNRTYSPNTDDNIGDNYPNTTNPLLSGGSDFHGYQAGSTFKLFTMIAALEDDMKLDTSIYSPHQYQSKYVGGGATSSCGIYWCPSNDNPSMTGTHNMWGAFGRSVNTYFVQLEERVGADAAVRVAEEMGLDWSTDVDQNQAANAADWGSFTLGVASVTPLEMAAAYATLAADGLYAEPTPIAELRDVTGAEVQLTVETERVLDKEVARAAVDAARCTTGYGAAKGSCSGGTATQLAGMVGGPVAGKTGTTDSNSTAWFTGFTPNLAVASFMADPDNPNNFLMDGLTVMPTNVSGQILAAGWRADSSGEFSPPDRLVGNGYGPTNGPGQGQDDSPGENPGDDPSLPGEEPDPEDPGIPTEPGDPGDPTDPGETPGDGSFGLFGRVAAVPDPGRRH</sequence>
<keyword evidence="7" id="KW-0378">Hydrolase</keyword>
<evidence type="ECO:0000256" key="2">
    <source>
        <dbReference type="ARBA" id="ARBA00007739"/>
    </source>
</evidence>
<evidence type="ECO:0000313" key="18">
    <source>
        <dbReference type="EMBL" id="TQL76586.1"/>
    </source>
</evidence>
<name>A0A543AVI1_9ACTN</name>
<keyword evidence="3 18" id="KW-0121">Carboxypeptidase</keyword>
<evidence type="ECO:0000256" key="8">
    <source>
        <dbReference type="ARBA" id="ARBA00022960"/>
    </source>
</evidence>
<keyword evidence="8" id="KW-0133">Cell shape</keyword>
<evidence type="ECO:0000256" key="1">
    <source>
        <dbReference type="ARBA" id="ARBA00007090"/>
    </source>
</evidence>
<dbReference type="GO" id="GO:0009002">
    <property type="term" value="F:serine-type D-Ala-D-Ala carboxypeptidase activity"/>
    <property type="evidence" value="ECO:0007669"/>
    <property type="project" value="UniProtKB-EC"/>
</dbReference>
<keyword evidence="11" id="KW-0961">Cell wall biogenesis/degradation</keyword>
<dbReference type="Pfam" id="PF00912">
    <property type="entry name" value="Transgly"/>
    <property type="match status" value="1"/>
</dbReference>
<keyword evidence="15" id="KW-1133">Transmembrane helix</keyword>
<accession>A0A543AVI1</accession>
<dbReference type="InterPro" id="IPR023346">
    <property type="entry name" value="Lysozyme-like_dom_sf"/>
</dbReference>
<feature type="compositionally biased region" description="Gly residues" evidence="14">
    <location>
        <begin position="705"/>
        <end position="715"/>
    </location>
</feature>
<dbReference type="InterPro" id="IPR036950">
    <property type="entry name" value="PBP_transglycosylase"/>
</dbReference>
<dbReference type="InterPro" id="IPR050396">
    <property type="entry name" value="Glycosyltr_51/Transpeptidase"/>
</dbReference>
<evidence type="ECO:0000256" key="11">
    <source>
        <dbReference type="ARBA" id="ARBA00023316"/>
    </source>
</evidence>
<evidence type="ECO:0000256" key="5">
    <source>
        <dbReference type="ARBA" id="ARBA00022676"/>
    </source>
</evidence>
<feature type="region of interest" description="Disordered" evidence="14">
    <location>
        <begin position="690"/>
        <end position="781"/>
    </location>
</feature>
<dbReference type="GO" id="GO:0008955">
    <property type="term" value="F:peptidoglycan glycosyltransferase activity"/>
    <property type="evidence" value="ECO:0007669"/>
    <property type="project" value="UniProtKB-EC"/>
</dbReference>
<dbReference type="Gene3D" id="1.10.3810.10">
    <property type="entry name" value="Biosynthetic peptidoglycan transglycosylase-like"/>
    <property type="match status" value="1"/>
</dbReference>
<organism evidence="18 19">
    <name type="scientific">Stackebrandtia endophytica</name>
    <dbReference type="NCBI Taxonomy" id="1496996"/>
    <lineage>
        <taxon>Bacteria</taxon>
        <taxon>Bacillati</taxon>
        <taxon>Actinomycetota</taxon>
        <taxon>Actinomycetes</taxon>
        <taxon>Glycomycetales</taxon>
        <taxon>Glycomycetaceae</taxon>
        <taxon>Stackebrandtia</taxon>
    </lineage>
</organism>
<keyword evidence="19" id="KW-1185">Reference proteome</keyword>
<keyword evidence="6" id="KW-0808">Transferase</keyword>
<dbReference type="GO" id="GO:0071555">
    <property type="term" value="P:cell wall organization"/>
    <property type="evidence" value="ECO:0007669"/>
    <property type="project" value="UniProtKB-KW"/>
</dbReference>
<dbReference type="Proteomes" id="UP000317043">
    <property type="component" value="Unassembled WGS sequence"/>
</dbReference>
<evidence type="ECO:0000256" key="9">
    <source>
        <dbReference type="ARBA" id="ARBA00022984"/>
    </source>
</evidence>
<feature type="domain" description="Penicillin-binding protein transpeptidase" evidence="16">
    <location>
        <begin position="374"/>
        <end position="662"/>
    </location>
</feature>
<dbReference type="PANTHER" id="PTHR32282">
    <property type="entry name" value="BINDING PROTEIN TRANSPEPTIDASE, PUTATIVE-RELATED"/>
    <property type="match status" value="1"/>
</dbReference>
<comment type="caution">
    <text evidence="18">The sequence shown here is derived from an EMBL/GenBank/DDBJ whole genome shotgun (WGS) entry which is preliminary data.</text>
</comment>
<keyword evidence="15" id="KW-0812">Transmembrane</keyword>
<dbReference type="Gene3D" id="3.40.710.10">
    <property type="entry name" value="DD-peptidase/beta-lactamase superfamily"/>
    <property type="match status" value="1"/>
</dbReference>
<evidence type="ECO:0000256" key="7">
    <source>
        <dbReference type="ARBA" id="ARBA00022801"/>
    </source>
</evidence>
<evidence type="ECO:0000256" key="4">
    <source>
        <dbReference type="ARBA" id="ARBA00022670"/>
    </source>
</evidence>
<dbReference type="FunFam" id="1.10.3810.10:FF:000001">
    <property type="entry name" value="Penicillin-binding protein 1A"/>
    <property type="match status" value="1"/>
</dbReference>
<keyword evidence="5" id="KW-0328">Glycosyltransferase</keyword>
<dbReference type="GO" id="GO:0030288">
    <property type="term" value="C:outer membrane-bounded periplasmic space"/>
    <property type="evidence" value="ECO:0007669"/>
    <property type="project" value="TreeGrafter"/>
</dbReference>
<comment type="catalytic activity">
    <reaction evidence="13">
        <text>[GlcNAc-(1-&gt;4)-Mur2Ac(oyl-L-Ala-gamma-D-Glu-L-Lys-D-Ala-D-Ala)](n)-di-trans,octa-cis-undecaprenyl diphosphate + beta-D-GlcNAc-(1-&gt;4)-Mur2Ac(oyl-L-Ala-gamma-D-Glu-L-Lys-D-Ala-D-Ala)-di-trans,octa-cis-undecaprenyl diphosphate = [GlcNAc-(1-&gt;4)-Mur2Ac(oyl-L-Ala-gamma-D-Glu-L-Lys-D-Ala-D-Ala)](n+1)-di-trans,octa-cis-undecaprenyl diphosphate + di-trans,octa-cis-undecaprenyl diphosphate + H(+)</text>
        <dbReference type="Rhea" id="RHEA:23708"/>
        <dbReference type="Rhea" id="RHEA-COMP:9602"/>
        <dbReference type="Rhea" id="RHEA-COMP:9603"/>
        <dbReference type="ChEBI" id="CHEBI:15378"/>
        <dbReference type="ChEBI" id="CHEBI:58405"/>
        <dbReference type="ChEBI" id="CHEBI:60033"/>
        <dbReference type="ChEBI" id="CHEBI:78435"/>
        <dbReference type="EC" id="2.4.99.28"/>
    </reaction>
</comment>
<evidence type="ECO:0000256" key="14">
    <source>
        <dbReference type="SAM" id="MobiDB-lite"/>
    </source>
</evidence>
<dbReference type="InterPro" id="IPR012338">
    <property type="entry name" value="Beta-lactam/transpept-like"/>
</dbReference>
<feature type="transmembrane region" description="Helical" evidence="15">
    <location>
        <begin position="30"/>
        <end position="53"/>
    </location>
</feature>
<dbReference type="SUPFAM" id="SSF56601">
    <property type="entry name" value="beta-lactamase/transpeptidase-like"/>
    <property type="match status" value="1"/>
</dbReference>
<dbReference type="GO" id="GO:0008360">
    <property type="term" value="P:regulation of cell shape"/>
    <property type="evidence" value="ECO:0007669"/>
    <property type="project" value="UniProtKB-KW"/>
</dbReference>
<evidence type="ECO:0000256" key="6">
    <source>
        <dbReference type="ARBA" id="ARBA00022679"/>
    </source>
</evidence>
<keyword evidence="9" id="KW-0573">Peptidoglycan synthesis</keyword>
<dbReference type="SUPFAM" id="SSF53955">
    <property type="entry name" value="Lysozyme-like"/>
    <property type="match status" value="1"/>
</dbReference>
<keyword evidence="10" id="KW-0511">Multifunctional enzyme</keyword>
<evidence type="ECO:0000313" key="19">
    <source>
        <dbReference type="Proteomes" id="UP000317043"/>
    </source>
</evidence>
<dbReference type="Pfam" id="PF00905">
    <property type="entry name" value="Transpeptidase"/>
    <property type="match status" value="1"/>
</dbReference>
<dbReference type="GO" id="GO:0008658">
    <property type="term" value="F:penicillin binding"/>
    <property type="evidence" value="ECO:0007669"/>
    <property type="project" value="InterPro"/>
</dbReference>
<dbReference type="InterPro" id="IPR001460">
    <property type="entry name" value="PCN-bd_Tpept"/>
</dbReference>
<comment type="similarity">
    <text evidence="2">In the N-terminal section; belongs to the glycosyltransferase 51 family.</text>
</comment>
<evidence type="ECO:0000259" key="16">
    <source>
        <dbReference type="Pfam" id="PF00905"/>
    </source>
</evidence>
<dbReference type="GO" id="GO:0009252">
    <property type="term" value="P:peptidoglycan biosynthetic process"/>
    <property type="evidence" value="ECO:0007669"/>
    <property type="project" value="UniProtKB-KW"/>
</dbReference>
<evidence type="ECO:0000256" key="15">
    <source>
        <dbReference type="SAM" id="Phobius"/>
    </source>
</evidence>
<evidence type="ECO:0000256" key="10">
    <source>
        <dbReference type="ARBA" id="ARBA00023268"/>
    </source>
</evidence>
<proteinExistence type="inferred from homology"/>
<gene>
    <name evidence="18" type="ORF">FB566_2118</name>
</gene>
<evidence type="ECO:0000256" key="12">
    <source>
        <dbReference type="ARBA" id="ARBA00034000"/>
    </source>
</evidence>
<dbReference type="InterPro" id="IPR001264">
    <property type="entry name" value="Glyco_trans_51"/>
</dbReference>
<dbReference type="InParanoid" id="A0A543AVI1"/>
<dbReference type="EMBL" id="VFOW01000001">
    <property type="protein sequence ID" value="TQL76586.1"/>
    <property type="molecule type" value="Genomic_DNA"/>
</dbReference>
<dbReference type="GO" id="GO:0006508">
    <property type="term" value="P:proteolysis"/>
    <property type="evidence" value="ECO:0007669"/>
    <property type="project" value="UniProtKB-KW"/>
</dbReference>
<evidence type="ECO:0000259" key="17">
    <source>
        <dbReference type="Pfam" id="PF00912"/>
    </source>
</evidence>
<keyword evidence="4" id="KW-0645">Protease</keyword>
<dbReference type="PANTHER" id="PTHR32282:SF33">
    <property type="entry name" value="PEPTIDOGLYCAN GLYCOSYLTRANSFERASE"/>
    <property type="match status" value="1"/>
</dbReference>
<evidence type="ECO:0000256" key="3">
    <source>
        <dbReference type="ARBA" id="ARBA00022645"/>
    </source>
</evidence>
<dbReference type="AlphaFoldDB" id="A0A543AVI1"/>